<dbReference type="PROSITE" id="PS00584">
    <property type="entry name" value="PFKB_KINASES_2"/>
    <property type="match status" value="1"/>
</dbReference>
<feature type="active site" description="Proton acceptor" evidence="10">
    <location>
        <position position="308"/>
    </location>
</feature>
<dbReference type="GO" id="GO:0006144">
    <property type="term" value="P:purine nucleobase metabolic process"/>
    <property type="evidence" value="ECO:0007669"/>
    <property type="project" value="TreeGrafter"/>
</dbReference>
<dbReference type="VEuPathDB" id="FungiDB:AMAG_03123"/>
<evidence type="ECO:0000256" key="2">
    <source>
        <dbReference type="ARBA" id="ARBA00004801"/>
    </source>
</evidence>
<dbReference type="eggNOG" id="KOG2854">
    <property type="taxonomic scope" value="Eukaryota"/>
</dbReference>
<evidence type="ECO:0000256" key="6">
    <source>
        <dbReference type="ARBA" id="ARBA00022726"/>
    </source>
</evidence>
<dbReference type="EC" id="2.7.1.20" evidence="4 11"/>
<proteinExistence type="inferred from homology"/>
<dbReference type="GO" id="GO:0005829">
    <property type="term" value="C:cytosol"/>
    <property type="evidence" value="ECO:0007669"/>
    <property type="project" value="TreeGrafter"/>
</dbReference>
<keyword evidence="11" id="KW-0460">Magnesium</keyword>
<comment type="catalytic activity">
    <reaction evidence="11">
        <text>adenosine + ATP = AMP + ADP + H(+)</text>
        <dbReference type="Rhea" id="RHEA:20824"/>
        <dbReference type="ChEBI" id="CHEBI:15378"/>
        <dbReference type="ChEBI" id="CHEBI:16335"/>
        <dbReference type="ChEBI" id="CHEBI:30616"/>
        <dbReference type="ChEBI" id="CHEBI:456215"/>
        <dbReference type="ChEBI" id="CHEBI:456216"/>
        <dbReference type="EC" id="2.7.1.20"/>
    </reaction>
</comment>
<dbReference type="InterPro" id="IPR029056">
    <property type="entry name" value="Ribokinase-like"/>
</dbReference>
<keyword evidence="8 11" id="KW-0418">Kinase</keyword>
<dbReference type="STRING" id="578462.A0A0L0S4G2"/>
<dbReference type="PRINTS" id="PR00989">
    <property type="entry name" value="ADENOKINASE"/>
</dbReference>
<reference evidence="13 14" key="1">
    <citation type="submission" date="2009-11" db="EMBL/GenBank/DDBJ databases">
        <title>Annotation of Allomyces macrogynus ATCC 38327.</title>
        <authorList>
            <consortium name="The Broad Institute Genome Sequencing Platform"/>
            <person name="Russ C."/>
            <person name="Cuomo C."/>
            <person name="Burger G."/>
            <person name="Gray M.W."/>
            <person name="Holland P.W.H."/>
            <person name="King N."/>
            <person name="Lang F.B.F."/>
            <person name="Roger A.J."/>
            <person name="Ruiz-Trillo I."/>
            <person name="Young S.K."/>
            <person name="Zeng Q."/>
            <person name="Gargeya S."/>
            <person name="Fitzgerald M."/>
            <person name="Haas B."/>
            <person name="Abouelleil A."/>
            <person name="Alvarado L."/>
            <person name="Arachchi H.M."/>
            <person name="Berlin A."/>
            <person name="Chapman S.B."/>
            <person name="Gearin G."/>
            <person name="Goldberg J."/>
            <person name="Griggs A."/>
            <person name="Gujja S."/>
            <person name="Hansen M."/>
            <person name="Heiman D."/>
            <person name="Howarth C."/>
            <person name="Larimer J."/>
            <person name="Lui A."/>
            <person name="MacDonald P.J.P."/>
            <person name="McCowen C."/>
            <person name="Montmayeur A."/>
            <person name="Murphy C."/>
            <person name="Neiman D."/>
            <person name="Pearson M."/>
            <person name="Priest M."/>
            <person name="Roberts A."/>
            <person name="Saif S."/>
            <person name="Shea T."/>
            <person name="Sisk P."/>
            <person name="Stolte C."/>
            <person name="Sykes S."/>
            <person name="Wortman J."/>
            <person name="Nusbaum C."/>
            <person name="Birren B."/>
        </authorList>
    </citation>
    <scope>NUCLEOTIDE SEQUENCE [LARGE SCALE GENOMIC DNA]</scope>
    <source>
        <strain evidence="13 14">ATCC 38327</strain>
    </source>
</reference>
<dbReference type="Proteomes" id="UP000054350">
    <property type="component" value="Unassembled WGS sequence"/>
</dbReference>
<evidence type="ECO:0000256" key="3">
    <source>
        <dbReference type="ARBA" id="ARBA00010688"/>
    </source>
</evidence>
<dbReference type="GO" id="GO:0005634">
    <property type="term" value="C:nucleus"/>
    <property type="evidence" value="ECO:0007669"/>
    <property type="project" value="TreeGrafter"/>
</dbReference>
<dbReference type="InterPro" id="IPR011611">
    <property type="entry name" value="PfkB_dom"/>
</dbReference>
<evidence type="ECO:0000256" key="5">
    <source>
        <dbReference type="ARBA" id="ARBA00022679"/>
    </source>
</evidence>
<protein>
    <recommendedName>
        <fullName evidence="4 11">Adenosine kinase</fullName>
        <shortName evidence="11">AK</shortName>
        <ecNumber evidence="4 11">2.7.1.20</ecNumber>
    </recommendedName>
    <alternativeName>
        <fullName evidence="11">Adenosine 5'-phosphotransferase</fullName>
    </alternativeName>
</protein>
<keyword evidence="14" id="KW-1185">Reference proteome</keyword>
<evidence type="ECO:0000256" key="1">
    <source>
        <dbReference type="ARBA" id="ARBA00001946"/>
    </source>
</evidence>
<dbReference type="GO" id="GO:0006166">
    <property type="term" value="P:purine ribonucleoside salvage"/>
    <property type="evidence" value="ECO:0007669"/>
    <property type="project" value="UniProtKB-KW"/>
</dbReference>
<organism evidence="13 14">
    <name type="scientific">Allomyces macrogynus (strain ATCC 38327)</name>
    <name type="common">Allomyces javanicus var. macrogynus</name>
    <dbReference type="NCBI Taxonomy" id="578462"/>
    <lineage>
        <taxon>Eukaryota</taxon>
        <taxon>Fungi</taxon>
        <taxon>Fungi incertae sedis</taxon>
        <taxon>Blastocladiomycota</taxon>
        <taxon>Blastocladiomycetes</taxon>
        <taxon>Blastocladiales</taxon>
        <taxon>Blastocladiaceae</taxon>
        <taxon>Allomyces</taxon>
    </lineage>
</organism>
<sequence length="364" mass="39386">MTHHAHVCRPKLVGMGNPLLDISTEVGHDVLAKYKLGANNAILAEEIHMPLYQELISNHVVTYVAGGATQNSIRGAQWLLPAGSTAYMGCVGKDHFSAKLEAAARGDGVDVHYMQVPEVPTGTCAVLITDKGANRSLVANLSAANHYQVEHLQRPENWALIEAAEYYYIGGFFLTVSPPSIMAVARHAAEKNKVFAMNLSAPFLTQFFKEPMDAATGYWDYLFGNETEAVAYAESHGWPERDVMAIAKRIAALPKVNTKRPRIVVFTQGADDVIVATCDPKTGKVTSEEHPIIPIAADKIVDTNGAGDAFVGGFLSQLVQSKDIDTCIKAGAWTAHVVIQQSGPVYPHNLAKPASFEKLSYSEV</sequence>
<keyword evidence="6 11" id="KW-0660">Purine salvage</keyword>
<dbReference type="Gene3D" id="3.40.1190.20">
    <property type="match status" value="1"/>
</dbReference>
<comment type="pathway">
    <text evidence="2 11">Purine metabolism; AMP biosynthesis via salvage pathway; AMP from adenosine: step 1/1.</text>
</comment>
<gene>
    <name evidence="13" type="ORF">AMAG_03123</name>
</gene>
<evidence type="ECO:0000313" key="13">
    <source>
        <dbReference type="EMBL" id="KNE57402.1"/>
    </source>
</evidence>
<dbReference type="InterPro" id="IPR002173">
    <property type="entry name" value="Carboh/pur_kinase_PfkB_CS"/>
</dbReference>
<keyword evidence="7 11" id="KW-0547">Nucleotide-binding</keyword>
<dbReference type="SUPFAM" id="SSF53613">
    <property type="entry name" value="Ribokinase-like"/>
    <property type="match status" value="1"/>
</dbReference>
<dbReference type="AlphaFoldDB" id="A0A0L0S4G2"/>
<evidence type="ECO:0000313" key="14">
    <source>
        <dbReference type="Proteomes" id="UP000054350"/>
    </source>
</evidence>
<dbReference type="Pfam" id="PF00294">
    <property type="entry name" value="PfkB"/>
    <property type="match status" value="1"/>
</dbReference>
<dbReference type="PANTHER" id="PTHR45769">
    <property type="entry name" value="ADENOSINE KINASE"/>
    <property type="match status" value="1"/>
</dbReference>
<dbReference type="GO" id="GO:0044209">
    <property type="term" value="P:AMP salvage"/>
    <property type="evidence" value="ECO:0007669"/>
    <property type="project" value="UniProtKB-UniRule"/>
</dbReference>
<dbReference type="OMA" id="YCATECI"/>
<comment type="cofactor">
    <cofactor evidence="1 11">
        <name>Mg(2+)</name>
        <dbReference type="ChEBI" id="CHEBI:18420"/>
    </cofactor>
</comment>
<dbReference type="UniPathway" id="UPA00588">
    <property type="reaction ID" value="UER00659"/>
</dbReference>
<dbReference type="OrthoDB" id="432447at2759"/>
<accession>A0A0L0S4G2</accession>
<comment type="similarity">
    <text evidence="3 11">Belongs to the carbohydrate kinase PfkB family.</text>
</comment>
<dbReference type="PANTHER" id="PTHR45769:SF3">
    <property type="entry name" value="ADENOSINE KINASE"/>
    <property type="match status" value="1"/>
</dbReference>
<evidence type="ECO:0000256" key="8">
    <source>
        <dbReference type="ARBA" id="ARBA00022777"/>
    </source>
</evidence>
<evidence type="ECO:0000256" key="11">
    <source>
        <dbReference type="RuleBase" id="RU368116"/>
    </source>
</evidence>
<dbReference type="EMBL" id="GG745331">
    <property type="protein sequence ID" value="KNE57402.1"/>
    <property type="molecule type" value="Genomic_DNA"/>
</dbReference>
<dbReference type="Gene3D" id="3.30.1110.10">
    <property type="match status" value="1"/>
</dbReference>
<dbReference type="GO" id="GO:0004001">
    <property type="term" value="F:adenosine kinase activity"/>
    <property type="evidence" value="ECO:0007669"/>
    <property type="project" value="UniProtKB-UniRule"/>
</dbReference>
<reference evidence="14" key="2">
    <citation type="submission" date="2009-11" db="EMBL/GenBank/DDBJ databases">
        <title>The Genome Sequence of Allomyces macrogynus strain ATCC 38327.</title>
        <authorList>
            <consortium name="The Broad Institute Genome Sequencing Platform"/>
            <person name="Russ C."/>
            <person name="Cuomo C."/>
            <person name="Shea T."/>
            <person name="Young S.K."/>
            <person name="Zeng Q."/>
            <person name="Koehrsen M."/>
            <person name="Haas B."/>
            <person name="Borodovsky M."/>
            <person name="Guigo R."/>
            <person name="Alvarado L."/>
            <person name="Berlin A."/>
            <person name="Borenstein D."/>
            <person name="Chen Z."/>
            <person name="Engels R."/>
            <person name="Freedman E."/>
            <person name="Gellesch M."/>
            <person name="Goldberg J."/>
            <person name="Griggs A."/>
            <person name="Gujja S."/>
            <person name="Heiman D."/>
            <person name="Hepburn T."/>
            <person name="Howarth C."/>
            <person name="Jen D."/>
            <person name="Larson L."/>
            <person name="Lewis B."/>
            <person name="Mehta T."/>
            <person name="Park D."/>
            <person name="Pearson M."/>
            <person name="Roberts A."/>
            <person name="Saif S."/>
            <person name="Shenoy N."/>
            <person name="Sisk P."/>
            <person name="Stolte C."/>
            <person name="Sykes S."/>
            <person name="Walk T."/>
            <person name="White J."/>
            <person name="Yandava C."/>
            <person name="Burger G."/>
            <person name="Gray M.W."/>
            <person name="Holland P.W.H."/>
            <person name="King N."/>
            <person name="Lang F.B.F."/>
            <person name="Roger A.J."/>
            <person name="Ruiz-Trillo I."/>
            <person name="Lander E."/>
            <person name="Nusbaum C."/>
        </authorList>
    </citation>
    <scope>NUCLEOTIDE SEQUENCE [LARGE SCALE GENOMIC DNA]</scope>
    <source>
        <strain evidence="14">ATCC 38327</strain>
    </source>
</reference>
<comment type="function">
    <text evidence="11">ATP dependent phosphorylation of adenosine and other related nucleoside analogs to monophosphate derivatives.</text>
</comment>
<dbReference type="FunFam" id="3.40.1190.20:FF:000006">
    <property type="entry name" value="Adenosine kinase 2"/>
    <property type="match status" value="1"/>
</dbReference>
<evidence type="ECO:0000256" key="4">
    <source>
        <dbReference type="ARBA" id="ARBA00012119"/>
    </source>
</evidence>
<name>A0A0L0S4G2_ALLM3</name>
<dbReference type="GO" id="GO:0005524">
    <property type="term" value="F:ATP binding"/>
    <property type="evidence" value="ECO:0007669"/>
    <property type="project" value="UniProtKB-UniRule"/>
</dbReference>
<dbReference type="InterPro" id="IPR001805">
    <property type="entry name" value="Adenokinase"/>
</dbReference>
<evidence type="ECO:0000256" key="9">
    <source>
        <dbReference type="ARBA" id="ARBA00022840"/>
    </source>
</evidence>
<dbReference type="CDD" id="cd01168">
    <property type="entry name" value="adenosine_kinase"/>
    <property type="match status" value="1"/>
</dbReference>
<feature type="domain" description="Carbohydrate kinase PfkB" evidence="12">
    <location>
        <begin position="40"/>
        <end position="346"/>
    </location>
</feature>
<keyword evidence="9 11" id="KW-0067">ATP-binding</keyword>
<evidence type="ECO:0000259" key="12">
    <source>
        <dbReference type="Pfam" id="PF00294"/>
    </source>
</evidence>
<evidence type="ECO:0000256" key="7">
    <source>
        <dbReference type="ARBA" id="ARBA00022741"/>
    </source>
</evidence>
<evidence type="ECO:0000256" key="10">
    <source>
        <dbReference type="PIRSR" id="PIRSR601805-1"/>
    </source>
</evidence>
<keyword evidence="5 11" id="KW-0808">Transferase</keyword>